<reference evidence="1" key="1">
    <citation type="submission" date="2023-04" db="EMBL/GenBank/DDBJ databases">
        <title>Ambrosiozyma monospora NBRC 10751.</title>
        <authorList>
            <person name="Ichikawa N."/>
            <person name="Sato H."/>
            <person name="Tonouchi N."/>
        </authorList>
    </citation>
    <scope>NUCLEOTIDE SEQUENCE</scope>
    <source>
        <strain evidence="1">NBRC 10751</strain>
    </source>
</reference>
<proteinExistence type="predicted"/>
<dbReference type="EMBL" id="BSXS01010487">
    <property type="protein sequence ID" value="GME98362.1"/>
    <property type="molecule type" value="Genomic_DNA"/>
</dbReference>
<keyword evidence="2" id="KW-1185">Reference proteome</keyword>
<name>A0ACB5TZ32_AMBMO</name>
<organism evidence="1 2">
    <name type="scientific">Ambrosiozyma monospora</name>
    <name type="common">Yeast</name>
    <name type="synonym">Endomycopsis monosporus</name>
    <dbReference type="NCBI Taxonomy" id="43982"/>
    <lineage>
        <taxon>Eukaryota</taxon>
        <taxon>Fungi</taxon>
        <taxon>Dikarya</taxon>
        <taxon>Ascomycota</taxon>
        <taxon>Saccharomycotina</taxon>
        <taxon>Pichiomycetes</taxon>
        <taxon>Pichiales</taxon>
        <taxon>Pichiaceae</taxon>
        <taxon>Ambrosiozyma</taxon>
    </lineage>
</organism>
<gene>
    <name evidence="1" type="ORF">Amon02_001046800</name>
</gene>
<evidence type="ECO:0000313" key="1">
    <source>
        <dbReference type="EMBL" id="GME98362.1"/>
    </source>
</evidence>
<dbReference type="Proteomes" id="UP001165064">
    <property type="component" value="Unassembled WGS sequence"/>
</dbReference>
<evidence type="ECO:0000313" key="2">
    <source>
        <dbReference type="Proteomes" id="UP001165064"/>
    </source>
</evidence>
<accession>A0ACB5TZ32</accession>
<comment type="caution">
    <text evidence="1">The sequence shown here is derived from an EMBL/GenBank/DDBJ whole genome shotgun (WGS) entry which is preliminary data.</text>
</comment>
<sequence length="257" mass="29197">MKKVFLEPALEGTKGILSSIQQFAPQVTDVVMTSSMASLCHDFFALTEPREFTAKDWSTGDWDKDVGDNQLTAYSLSKAYSEKAAWQFVKDNKVNYKFTTVLPSVVVGPQLLDSQVTKKLNLSNQWMLDMVYSVKLDSTEYVNDPPFVIVDVRDIVNYHIFAFENPKLRGERIFVTQKSQLTPQELVNLLNETYPQVRGKIGKGDPNGKRSGLSTLITCNMDEHLKAANYKLVPQDETLKSMFDQYLKFQTLDVTEQ</sequence>
<protein>
    <submittedName>
        <fullName evidence="1">Unnamed protein product</fullName>
    </submittedName>
</protein>